<comment type="caution">
    <text evidence="1">The sequence shown here is derived from an EMBL/GenBank/DDBJ whole genome shotgun (WGS) entry which is preliminary data.</text>
</comment>
<proteinExistence type="predicted"/>
<sequence>MPSDPKVYSTFTVASGCICFGALHNIWSGSTVPTQNFPSARPQTNGTVIIHELEYNIVAKNGTWNVYRLVDNRNNNVSAWYVSHSCVEPVQDIRRILRVSGSPYEEDGGSPMNNDDTQREGVFAINRYDWGYYDRRYLDEIGEGVEEGANDVLANSNSAGLVDYSEAQHQVQQWKEMRPSERPSSRAGIWMYSPHAEYMFCRFGFDQARDAAQSFVFFSSYTEFARVSFEGLEEAVKRFEAPQERFERQLREGYDFSGIDELRKMSTPFGVGFSSFGSPPPAASDLQGPYRNNMVIFEAWDIENLRIASQNPRRASCSKSFAEQWKHHTHSLFNDLACYYLDRCIRPHIGLYDEVEVMANSIFARHVESGPNGLDSHLYRHFTQPDAEPISGFDADGVSGRIKEILVPEARSLISPDHSKGVCRVLAYLIMEISELASYRASDSSRLQIVPSDIRLSIYTDRDMFQIFQYSKALWQGLG</sequence>
<dbReference type="AlphaFoldDB" id="A0AAN8RNX3"/>
<accession>A0AAN8RNX3</accession>
<dbReference type="Proteomes" id="UP001307849">
    <property type="component" value="Unassembled WGS sequence"/>
</dbReference>
<dbReference type="EMBL" id="JAVHJM010000015">
    <property type="protein sequence ID" value="KAK6497044.1"/>
    <property type="molecule type" value="Genomic_DNA"/>
</dbReference>
<name>A0AAN8RNX3_9PEZI</name>
<dbReference type="InterPro" id="IPR009072">
    <property type="entry name" value="Histone-fold"/>
</dbReference>
<gene>
    <name evidence="1" type="ORF">TWF506_004529</name>
</gene>
<dbReference type="GO" id="GO:0046982">
    <property type="term" value="F:protein heterodimerization activity"/>
    <property type="evidence" value="ECO:0007669"/>
    <property type="project" value="InterPro"/>
</dbReference>
<organism evidence="1 2">
    <name type="scientific">Arthrobotrys conoides</name>
    <dbReference type="NCBI Taxonomy" id="74498"/>
    <lineage>
        <taxon>Eukaryota</taxon>
        <taxon>Fungi</taxon>
        <taxon>Dikarya</taxon>
        <taxon>Ascomycota</taxon>
        <taxon>Pezizomycotina</taxon>
        <taxon>Orbiliomycetes</taxon>
        <taxon>Orbiliales</taxon>
        <taxon>Orbiliaceae</taxon>
        <taxon>Arthrobotrys</taxon>
    </lineage>
</organism>
<evidence type="ECO:0000313" key="2">
    <source>
        <dbReference type="Proteomes" id="UP001307849"/>
    </source>
</evidence>
<reference evidence="1 2" key="1">
    <citation type="submission" date="2019-10" db="EMBL/GenBank/DDBJ databases">
        <authorList>
            <person name="Palmer J.M."/>
        </authorList>
    </citation>
    <scope>NUCLEOTIDE SEQUENCE [LARGE SCALE GENOMIC DNA]</scope>
    <source>
        <strain evidence="1 2">TWF506</strain>
    </source>
</reference>
<protein>
    <submittedName>
        <fullName evidence="1">Uncharacterized protein</fullName>
    </submittedName>
</protein>
<evidence type="ECO:0000313" key="1">
    <source>
        <dbReference type="EMBL" id="KAK6497044.1"/>
    </source>
</evidence>
<keyword evidence="2" id="KW-1185">Reference proteome</keyword>
<dbReference type="PROSITE" id="PS51257">
    <property type="entry name" value="PROKAR_LIPOPROTEIN"/>
    <property type="match status" value="1"/>
</dbReference>
<dbReference type="SUPFAM" id="SSF47113">
    <property type="entry name" value="Histone-fold"/>
    <property type="match status" value="1"/>
</dbReference>